<evidence type="ECO:0000256" key="1">
    <source>
        <dbReference type="SAM" id="MobiDB-lite"/>
    </source>
</evidence>
<dbReference type="AlphaFoldDB" id="A0A645D5B9"/>
<evidence type="ECO:0000313" key="2">
    <source>
        <dbReference type="EMBL" id="MPM84278.1"/>
    </source>
</evidence>
<protein>
    <submittedName>
        <fullName evidence="2">Uncharacterized protein</fullName>
    </submittedName>
</protein>
<feature type="region of interest" description="Disordered" evidence="1">
    <location>
        <begin position="239"/>
        <end position="267"/>
    </location>
</feature>
<comment type="caution">
    <text evidence="2">The sequence shown here is derived from an EMBL/GenBank/DDBJ whole genome shotgun (WGS) entry which is preliminary data.</text>
</comment>
<proteinExistence type="predicted"/>
<name>A0A645D5B9_9ZZZZ</name>
<accession>A0A645D5B9</accession>
<dbReference type="EMBL" id="VSSQ01032872">
    <property type="protein sequence ID" value="MPM84278.1"/>
    <property type="molecule type" value="Genomic_DNA"/>
</dbReference>
<organism evidence="2">
    <name type="scientific">bioreactor metagenome</name>
    <dbReference type="NCBI Taxonomy" id="1076179"/>
    <lineage>
        <taxon>unclassified sequences</taxon>
        <taxon>metagenomes</taxon>
        <taxon>ecological metagenomes</taxon>
    </lineage>
</organism>
<gene>
    <name evidence="2" type="ORF">SDC9_131349</name>
</gene>
<sequence>MLQKSGNSTPRCSKTLSPVFQFVWTMSRCSQVTSSYGWTPSELKTRATVRPAPLMGLGRADRDRLADGRVVSDMADPSSAGWRLRVVGGDRGRAGPQGGDLGLEVLSGLELAVDTGEPQVGDLVELPERTEDGHPHGVRRDDRLAGRPDGILDLLTESGELVGRDGTALAGLAYALDDLVAIERLDNTGPFAHRQLHLLDSGEATTTLGALAPTTDTLTVLGGARIENARVTVVAERTVHDPPPSPVRGGPIGTSGPPERQDWGWAC</sequence>
<reference evidence="2" key="1">
    <citation type="submission" date="2019-08" db="EMBL/GenBank/DDBJ databases">
        <authorList>
            <person name="Kucharzyk K."/>
            <person name="Murdoch R.W."/>
            <person name="Higgins S."/>
            <person name="Loffler F."/>
        </authorList>
    </citation>
    <scope>NUCLEOTIDE SEQUENCE</scope>
</reference>